<evidence type="ECO:0000256" key="3">
    <source>
        <dbReference type="SAM" id="MobiDB-lite"/>
    </source>
</evidence>
<dbReference type="PROSITE" id="PS50887">
    <property type="entry name" value="GGDEF"/>
    <property type="match status" value="1"/>
</dbReference>
<organism evidence="6 7">
    <name type="scientific">Comamonas terrigena</name>
    <dbReference type="NCBI Taxonomy" id="32013"/>
    <lineage>
        <taxon>Bacteria</taxon>
        <taxon>Pseudomonadati</taxon>
        <taxon>Pseudomonadota</taxon>
        <taxon>Betaproteobacteria</taxon>
        <taxon>Burkholderiales</taxon>
        <taxon>Comamonadaceae</taxon>
        <taxon>Comamonas</taxon>
    </lineage>
</organism>
<proteinExistence type="predicted"/>
<dbReference type="Pfam" id="PF00990">
    <property type="entry name" value="GGDEF"/>
    <property type="match status" value="1"/>
</dbReference>
<feature type="transmembrane region" description="Helical" evidence="4">
    <location>
        <begin position="96"/>
        <end position="115"/>
    </location>
</feature>
<evidence type="ECO:0000313" key="7">
    <source>
        <dbReference type="Proteomes" id="UP000220246"/>
    </source>
</evidence>
<dbReference type="SMART" id="SM00267">
    <property type="entry name" value="GGDEF"/>
    <property type="match status" value="1"/>
</dbReference>
<dbReference type="GO" id="GO:0005886">
    <property type="term" value="C:plasma membrane"/>
    <property type="evidence" value="ECO:0007669"/>
    <property type="project" value="TreeGrafter"/>
</dbReference>
<dbReference type="GO" id="GO:0052621">
    <property type="term" value="F:diguanylate cyclase activity"/>
    <property type="evidence" value="ECO:0007669"/>
    <property type="project" value="UniProtKB-EC"/>
</dbReference>
<feature type="transmembrane region" description="Helical" evidence="4">
    <location>
        <begin position="213"/>
        <end position="232"/>
    </location>
</feature>
<dbReference type="PANTHER" id="PTHR45138:SF9">
    <property type="entry name" value="DIGUANYLATE CYCLASE DGCM-RELATED"/>
    <property type="match status" value="1"/>
</dbReference>
<reference evidence="7" key="1">
    <citation type="submission" date="2017-09" db="EMBL/GenBank/DDBJ databases">
        <title>FDA dAtabase for Regulatory Grade micrObial Sequences (FDA-ARGOS): Supporting development and validation of Infectious Disease Dx tests.</title>
        <authorList>
            <person name="Minogue T."/>
            <person name="Wolcott M."/>
            <person name="Wasieloski L."/>
            <person name="Aguilar W."/>
            <person name="Moore D."/>
            <person name="Tallon L."/>
            <person name="Sadzewicz L."/>
            <person name="Ott S."/>
            <person name="Zhao X."/>
            <person name="Nagaraj S."/>
            <person name="Vavikolanu K."/>
            <person name="Aluvathingal J."/>
            <person name="Nadendla S."/>
            <person name="Sichtig H."/>
        </authorList>
    </citation>
    <scope>NUCLEOTIDE SEQUENCE [LARGE SCALE GENOMIC DNA]</scope>
    <source>
        <strain evidence="7">FDAARGOS_394</strain>
    </source>
</reference>
<name>A0A2A7UQY5_COMTR</name>
<keyword evidence="7" id="KW-1185">Reference proteome</keyword>
<dbReference type="STRING" id="1219032.GCA_001515545_02472"/>
<dbReference type="InterPro" id="IPR029787">
    <property type="entry name" value="Nucleotide_cyclase"/>
</dbReference>
<dbReference type="InterPro" id="IPR000160">
    <property type="entry name" value="GGDEF_dom"/>
</dbReference>
<dbReference type="Gene3D" id="3.30.70.270">
    <property type="match status" value="1"/>
</dbReference>
<keyword evidence="4" id="KW-0812">Transmembrane</keyword>
<sequence length="469" mass="52581">MLSYSYQMYWRSPRVTAPVHNTASSPPRPGRHVARQGSPGHFESPASMAIPVSPENEAATLRQEMGQSLEMLRFASPVLEQEFTQELRVQQRRSTLFTLGFLGLVWIFFAAFDWWRMQAVLGTGRELQFVLGVMLQRWVVLACFLCTLYVLLHPGTRSATHEFWIVVSVVACGCGVVISSYTAKSLGLPEASIVMLLTVVVALYPLGIRLRQALLAAVSVCVVTTFAGPWLLPQPQQLAEHWLVVIMMWVTLVLSGVTAYFRERALRQQFVLRKLLDWEACHDPLTGLANRRIFREQFQRNMLHAKREKESLFLAVIDIDHFKLYNDLYGHQAGDEVLRLVGNLLADYARRPLDLAVRLGGEEFALVAYDEDVQSLRKRMEKLLIDLHGLNLAHDASPTAPYVTVSVGLAQVRDEDTVDTVFKLADSLLFQAKEQGRNQVCGVASIAMPVINPRRPSWAQQAAAVGPAS</sequence>
<accession>A0A2A7UQY5</accession>
<dbReference type="FunFam" id="3.30.70.270:FF:000001">
    <property type="entry name" value="Diguanylate cyclase domain protein"/>
    <property type="match status" value="1"/>
</dbReference>
<keyword evidence="4" id="KW-1133">Transmembrane helix</keyword>
<dbReference type="AlphaFoldDB" id="A0A2A7UQY5"/>
<feature type="transmembrane region" description="Helical" evidence="4">
    <location>
        <begin position="163"/>
        <end position="181"/>
    </location>
</feature>
<gene>
    <name evidence="6" type="ORF">CRM82_02890</name>
</gene>
<comment type="caution">
    <text evidence="6">The sequence shown here is derived from an EMBL/GenBank/DDBJ whole genome shotgun (WGS) entry which is preliminary data.</text>
</comment>
<dbReference type="Proteomes" id="UP000220246">
    <property type="component" value="Unassembled WGS sequence"/>
</dbReference>
<feature type="transmembrane region" description="Helical" evidence="4">
    <location>
        <begin position="238"/>
        <end position="261"/>
    </location>
</feature>
<dbReference type="EC" id="2.7.7.65" evidence="1"/>
<evidence type="ECO:0000256" key="1">
    <source>
        <dbReference type="ARBA" id="ARBA00012528"/>
    </source>
</evidence>
<dbReference type="GO" id="GO:0043709">
    <property type="term" value="P:cell adhesion involved in single-species biofilm formation"/>
    <property type="evidence" value="ECO:0007669"/>
    <property type="project" value="TreeGrafter"/>
</dbReference>
<dbReference type="CDD" id="cd01949">
    <property type="entry name" value="GGDEF"/>
    <property type="match status" value="1"/>
</dbReference>
<dbReference type="SUPFAM" id="SSF55073">
    <property type="entry name" value="Nucleotide cyclase"/>
    <property type="match status" value="1"/>
</dbReference>
<dbReference type="NCBIfam" id="TIGR00254">
    <property type="entry name" value="GGDEF"/>
    <property type="match status" value="1"/>
</dbReference>
<keyword evidence="4" id="KW-0472">Membrane</keyword>
<dbReference type="OrthoDB" id="9813903at2"/>
<dbReference type="InterPro" id="IPR050469">
    <property type="entry name" value="Diguanylate_Cyclase"/>
</dbReference>
<dbReference type="PANTHER" id="PTHR45138">
    <property type="entry name" value="REGULATORY COMPONENTS OF SENSORY TRANSDUCTION SYSTEM"/>
    <property type="match status" value="1"/>
</dbReference>
<dbReference type="GO" id="GO:1902201">
    <property type="term" value="P:negative regulation of bacterial-type flagellum-dependent cell motility"/>
    <property type="evidence" value="ECO:0007669"/>
    <property type="project" value="TreeGrafter"/>
</dbReference>
<evidence type="ECO:0000256" key="4">
    <source>
        <dbReference type="SAM" id="Phobius"/>
    </source>
</evidence>
<feature type="domain" description="GGDEF" evidence="5">
    <location>
        <begin position="310"/>
        <end position="445"/>
    </location>
</feature>
<evidence type="ECO:0000259" key="5">
    <source>
        <dbReference type="PROSITE" id="PS50887"/>
    </source>
</evidence>
<dbReference type="EMBL" id="PDEA01000001">
    <property type="protein sequence ID" value="PEH87688.1"/>
    <property type="molecule type" value="Genomic_DNA"/>
</dbReference>
<comment type="catalytic activity">
    <reaction evidence="2">
        <text>2 GTP = 3',3'-c-di-GMP + 2 diphosphate</text>
        <dbReference type="Rhea" id="RHEA:24898"/>
        <dbReference type="ChEBI" id="CHEBI:33019"/>
        <dbReference type="ChEBI" id="CHEBI:37565"/>
        <dbReference type="ChEBI" id="CHEBI:58805"/>
        <dbReference type="EC" id="2.7.7.65"/>
    </reaction>
</comment>
<protein>
    <recommendedName>
        <fullName evidence="1">diguanylate cyclase</fullName>
        <ecNumber evidence="1">2.7.7.65</ecNumber>
    </recommendedName>
</protein>
<dbReference type="InterPro" id="IPR043128">
    <property type="entry name" value="Rev_trsase/Diguanyl_cyclase"/>
</dbReference>
<feature type="transmembrane region" description="Helical" evidence="4">
    <location>
        <begin position="187"/>
        <end position="206"/>
    </location>
</feature>
<evidence type="ECO:0000313" key="6">
    <source>
        <dbReference type="EMBL" id="PEH87688.1"/>
    </source>
</evidence>
<evidence type="ECO:0000256" key="2">
    <source>
        <dbReference type="ARBA" id="ARBA00034247"/>
    </source>
</evidence>
<feature type="transmembrane region" description="Helical" evidence="4">
    <location>
        <begin position="127"/>
        <end position="151"/>
    </location>
</feature>
<feature type="region of interest" description="Disordered" evidence="3">
    <location>
        <begin position="17"/>
        <end position="38"/>
    </location>
</feature>